<evidence type="ECO:0000313" key="2">
    <source>
        <dbReference type="EMBL" id="KAK7478736.1"/>
    </source>
</evidence>
<feature type="non-terminal residue" evidence="2">
    <location>
        <position position="1"/>
    </location>
</feature>
<evidence type="ECO:0000313" key="3">
    <source>
        <dbReference type="Proteomes" id="UP001519460"/>
    </source>
</evidence>
<comment type="caution">
    <text evidence="2">The sequence shown here is derived from an EMBL/GenBank/DDBJ whole genome shotgun (WGS) entry which is preliminary data.</text>
</comment>
<evidence type="ECO:0008006" key="4">
    <source>
        <dbReference type="Google" id="ProtNLM"/>
    </source>
</evidence>
<dbReference type="Proteomes" id="UP001519460">
    <property type="component" value="Unassembled WGS sequence"/>
</dbReference>
<dbReference type="AlphaFoldDB" id="A0ABD0JVJ5"/>
<feature type="chain" id="PRO_5044858182" description="Spaetzle domain-containing protein" evidence="1">
    <location>
        <begin position="17"/>
        <end position="185"/>
    </location>
</feature>
<keyword evidence="1" id="KW-0732">Signal</keyword>
<organism evidence="2 3">
    <name type="scientific">Batillaria attramentaria</name>
    <dbReference type="NCBI Taxonomy" id="370345"/>
    <lineage>
        <taxon>Eukaryota</taxon>
        <taxon>Metazoa</taxon>
        <taxon>Spiralia</taxon>
        <taxon>Lophotrochozoa</taxon>
        <taxon>Mollusca</taxon>
        <taxon>Gastropoda</taxon>
        <taxon>Caenogastropoda</taxon>
        <taxon>Sorbeoconcha</taxon>
        <taxon>Cerithioidea</taxon>
        <taxon>Batillariidae</taxon>
        <taxon>Batillaria</taxon>
    </lineage>
</organism>
<evidence type="ECO:0000256" key="1">
    <source>
        <dbReference type="SAM" id="SignalP"/>
    </source>
</evidence>
<dbReference type="EMBL" id="JACVVK020000318">
    <property type="protein sequence ID" value="KAK7478736.1"/>
    <property type="molecule type" value="Genomic_DNA"/>
</dbReference>
<name>A0ABD0JVJ5_9CAEN</name>
<proteinExistence type="predicted"/>
<accession>A0ABD0JVJ5</accession>
<feature type="signal peptide" evidence="1">
    <location>
        <begin position="1"/>
        <end position="16"/>
    </location>
</feature>
<protein>
    <recommendedName>
        <fullName evidence="4">Spaetzle domain-containing protein</fullName>
    </recommendedName>
</protein>
<keyword evidence="3" id="KW-1185">Reference proteome</keyword>
<sequence>WFIGVIVTVIVRLSDTQPPDGSREPGDASFDDRHLSAEEVDEKFVRELMDRWGGQTFFLTEKDLEELETMYLTWRGSQSEKTPLYDKDICCETNNKLRPECGKMSDIEGKEWFVMCPIIGGKQHVQYAEVGTCVSSGEACSNGFGFCHQEKRLVSLWSRPLTRPFKNKILPRLFPVNGYCSCKSN</sequence>
<gene>
    <name evidence="2" type="ORF">BaRGS_00030040</name>
</gene>
<reference evidence="2 3" key="1">
    <citation type="journal article" date="2023" name="Sci. Data">
        <title>Genome assembly of the Korean intertidal mud-creeper Batillaria attramentaria.</title>
        <authorList>
            <person name="Patra A.K."/>
            <person name="Ho P.T."/>
            <person name="Jun S."/>
            <person name="Lee S.J."/>
            <person name="Kim Y."/>
            <person name="Won Y.J."/>
        </authorList>
    </citation>
    <scope>NUCLEOTIDE SEQUENCE [LARGE SCALE GENOMIC DNA]</scope>
    <source>
        <strain evidence="2">Wonlab-2016</strain>
    </source>
</reference>